<feature type="compositionally biased region" description="Polar residues" evidence="1">
    <location>
        <begin position="49"/>
        <end position="65"/>
    </location>
</feature>
<keyword evidence="2" id="KW-0732">Signal</keyword>
<dbReference type="AlphaFoldDB" id="A0A9Y2IB60"/>
<dbReference type="Proteomes" id="UP001236014">
    <property type="component" value="Chromosome"/>
</dbReference>
<feature type="chain" id="PRO_5040946510" description="Lipoprotein" evidence="2">
    <location>
        <begin position="27"/>
        <end position="178"/>
    </location>
</feature>
<feature type="region of interest" description="Disordered" evidence="1">
    <location>
        <begin position="42"/>
        <end position="72"/>
    </location>
</feature>
<dbReference type="PROSITE" id="PS51257">
    <property type="entry name" value="PROKAR_LIPOPROTEIN"/>
    <property type="match status" value="1"/>
</dbReference>
<dbReference type="RefSeq" id="WP_285966019.1">
    <property type="nucleotide sequence ID" value="NZ_CP127294.1"/>
</dbReference>
<evidence type="ECO:0000313" key="3">
    <source>
        <dbReference type="EMBL" id="WIX75243.1"/>
    </source>
</evidence>
<proteinExistence type="predicted"/>
<dbReference type="EMBL" id="CP127294">
    <property type="protein sequence ID" value="WIX75243.1"/>
    <property type="molecule type" value="Genomic_DNA"/>
</dbReference>
<name>A0A9Y2IB60_9PSEU</name>
<sequence length="178" mass="18133">MTKRTTFFTAAAVGAFGLLTACGAGGNLGVAVQRAAETPAAPATSAPSYQPQGSCPPLQQGQSCVNGELVDTPPPSIDPAKFTMSLKVLSKHCFGSAGCNVEVIPDESLKYDGPQSDLAYYSGGCSLTYEIDGDESGEVVETAESSGAGSWQVHPTSLSTASSKTKISAKVTDVSCNS</sequence>
<accession>A0A9Y2IB60</accession>
<evidence type="ECO:0000256" key="2">
    <source>
        <dbReference type="SAM" id="SignalP"/>
    </source>
</evidence>
<keyword evidence="4" id="KW-1185">Reference proteome</keyword>
<gene>
    <name evidence="3" type="ORF">QRX50_27310</name>
</gene>
<feature type="signal peptide" evidence="2">
    <location>
        <begin position="1"/>
        <end position="26"/>
    </location>
</feature>
<dbReference type="KEGG" id="acab:QRX50_27310"/>
<protein>
    <recommendedName>
        <fullName evidence="5">Lipoprotein</fullName>
    </recommendedName>
</protein>
<evidence type="ECO:0008006" key="5">
    <source>
        <dbReference type="Google" id="ProtNLM"/>
    </source>
</evidence>
<organism evidence="3 4">
    <name type="scientific">Amycolatopsis carbonis</name>
    <dbReference type="NCBI Taxonomy" id="715471"/>
    <lineage>
        <taxon>Bacteria</taxon>
        <taxon>Bacillati</taxon>
        <taxon>Actinomycetota</taxon>
        <taxon>Actinomycetes</taxon>
        <taxon>Pseudonocardiales</taxon>
        <taxon>Pseudonocardiaceae</taxon>
        <taxon>Amycolatopsis</taxon>
    </lineage>
</organism>
<evidence type="ECO:0000256" key="1">
    <source>
        <dbReference type="SAM" id="MobiDB-lite"/>
    </source>
</evidence>
<reference evidence="3 4" key="1">
    <citation type="submission" date="2023-06" db="EMBL/GenBank/DDBJ databases">
        <authorList>
            <person name="Oyuntsetseg B."/>
            <person name="Kim S.B."/>
        </authorList>
    </citation>
    <scope>NUCLEOTIDE SEQUENCE [LARGE SCALE GENOMIC DNA]</scope>
    <source>
        <strain evidence="3 4">2-15</strain>
    </source>
</reference>
<evidence type="ECO:0000313" key="4">
    <source>
        <dbReference type="Proteomes" id="UP001236014"/>
    </source>
</evidence>